<feature type="domain" description="NADP-dependent oxidoreductase" evidence="4">
    <location>
        <begin position="17"/>
        <end position="261"/>
    </location>
</feature>
<evidence type="ECO:0000313" key="5">
    <source>
        <dbReference type="EMBL" id="MBL1074331.1"/>
    </source>
</evidence>
<dbReference type="PROSITE" id="PS00063">
    <property type="entry name" value="ALDOKETO_REDUCTASE_3"/>
    <property type="match status" value="1"/>
</dbReference>
<evidence type="ECO:0000313" key="6">
    <source>
        <dbReference type="Proteomes" id="UP000602198"/>
    </source>
</evidence>
<dbReference type="Proteomes" id="UP000602198">
    <property type="component" value="Unassembled WGS sequence"/>
</dbReference>
<keyword evidence="3" id="KW-0560">Oxidoreductase</keyword>
<evidence type="ECO:0000256" key="3">
    <source>
        <dbReference type="ARBA" id="ARBA00023002"/>
    </source>
</evidence>
<dbReference type="InterPro" id="IPR036812">
    <property type="entry name" value="NAD(P)_OxRdtase_dom_sf"/>
</dbReference>
<gene>
    <name evidence="5" type="ORF">JK358_07965</name>
</gene>
<keyword evidence="2" id="KW-0521">NADP</keyword>
<accession>A0ABS1M1X1</accession>
<dbReference type="PRINTS" id="PR00069">
    <property type="entry name" value="ALDKETRDTASE"/>
</dbReference>
<evidence type="ECO:0000256" key="1">
    <source>
        <dbReference type="ARBA" id="ARBA00007905"/>
    </source>
</evidence>
<dbReference type="Gene3D" id="3.20.20.100">
    <property type="entry name" value="NADP-dependent oxidoreductase domain"/>
    <property type="match status" value="1"/>
</dbReference>
<dbReference type="PIRSF" id="PIRSF000097">
    <property type="entry name" value="AKR"/>
    <property type="match status" value="1"/>
</dbReference>
<reference evidence="5 6" key="1">
    <citation type="submission" date="2021-01" db="EMBL/GenBank/DDBJ databases">
        <title>WGS of actinomycetes isolated from Thailand.</title>
        <authorList>
            <person name="Thawai C."/>
        </authorList>
    </citation>
    <scope>NUCLEOTIDE SEQUENCE [LARGE SCALE GENOMIC DNA]</scope>
    <source>
        <strain evidence="5 6">LPG 2</strain>
    </source>
</reference>
<dbReference type="SUPFAM" id="SSF51430">
    <property type="entry name" value="NAD(P)-linked oxidoreductase"/>
    <property type="match status" value="1"/>
</dbReference>
<dbReference type="PANTHER" id="PTHR43827:SF3">
    <property type="entry name" value="NADP-DEPENDENT OXIDOREDUCTASE DOMAIN-CONTAINING PROTEIN"/>
    <property type="match status" value="1"/>
</dbReference>
<dbReference type="PANTHER" id="PTHR43827">
    <property type="entry name" value="2,5-DIKETO-D-GLUCONIC ACID REDUCTASE"/>
    <property type="match status" value="1"/>
</dbReference>
<dbReference type="InterPro" id="IPR018170">
    <property type="entry name" value="Aldo/ket_reductase_CS"/>
</dbReference>
<sequence>MALQEITLNNGTTIPQLGFGVWQVEDDQAYTAVTTAFEVGYRHIDTARIYENETGVGRAIRDSGLPRGEVFLTTKLWNSDQGYDETLRAFDAGLERLGTDYVDLYLIHWPTPARDRYLDTWRALEKINADGRARAIGVSNFTEATLRRLVDETDIVPVLNQIELHPYFQQREMRSVAKDLEVAIEAWSPLGQGGALLAEPSLAGIAEQYGKSPAQVVLRWHLQTGNIVIPKSVTPSRIAENFDVFDFELSDNDLTLIAALDNPAGRIGPDPETFNLA</sequence>
<dbReference type="PROSITE" id="PS00798">
    <property type="entry name" value="ALDOKETO_REDUCTASE_1"/>
    <property type="match status" value="1"/>
</dbReference>
<dbReference type="InterPro" id="IPR023210">
    <property type="entry name" value="NADP_OxRdtase_dom"/>
</dbReference>
<dbReference type="Pfam" id="PF00248">
    <property type="entry name" value="Aldo_ket_red"/>
    <property type="match status" value="1"/>
</dbReference>
<evidence type="ECO:0000259" key="4">
    <source>
        <dbReference type="Pfam" id="PF00248"/>
    </source>
</evidence>
<organism evidence="5 6">
    <name type="scientific">Nocardia acididurans</name>
    <dbReference type="NCBI Taxonomy" id="2802282"/>
    <lineage>
        <taxon>Bacteria</taxon>
        <taxon>Bacillati</taxon>
        <taxon>Actinomycetota</taxon>
        <taxon>Actinomycetes</taxon>
        <taxon>Mycobacteriales</taxon>
        <taxon>Nocardiaceae</taxon>
        <taxon>Nocardia</taxon>
    </lineage>
</organism>
<evidence type="ECO:0000256" key="2">
    <source>
        <dbReference type="ARBA" id="ARBA00022857"/>
    </source>
</evidence>
<dbReference type="PROSITE" id="PS00062">
    <property type="entry name" value="ALDOKETO_REDUCTASE_2"/>
    <property type="match status" value="1"/>
</dbReference>
<dbReference type="InterPro" id="IPR020471">
    <property type="entry name" value="AKR"/>
</dbReference>
<protein>
    <submittedName>
        <fullName evidence="5">Aldo/keto reductase</fullName>
    </submittedName>
</protein>
<comment type="caution">
    <text evidence="5">The sequence shown here is derived from an EMBL/GenBank/DDBJ whole genome shotgun (WGS) entry which is preliminary data.</text>
</comment>
<dbReference type="EMBL" id="JAERRJ010000002">
    <property type="protein sequence ID" value="MBL1074331.1"/>
    <property type="molecule type" value="Genomic_DNA"/>
</dbReference>
<keyword evidence="6" id="KW-1185">Reference proteome</keyword>
<name>A0ABS1M1X1_9NOCA</name>
<proteinExistence type="inferred from homology"/>
<comment type="similarity">
    <text evidence="1">Belongs to the aldo/keto reductase family.</text>
</comment>